<feature type="transmembrane region" description="Helical" evidence="7">
    <location>
        <begin position="149"/>
        <end position="169"/>
    </location>
</feature>
<name>A0ABD0J9P7_9CAEN</name>
<dbReference type="Proteomes" id="UP001519460">
    <property type="component" value="Unassembled WGS sequence"/>
</dbReference>
<dbReference type="Pfam" id="PF08395">
    <property type="entry name" value="7tm_7"/>
    <property type="match status" value="1"/>
</dbReference>
<gene>
    <name evidence="8" type="ORF">BaRGS_00037112</name>
</gene>
<organism evidence="8 9">
    <name type="scientific">Batillaria attramentaria</name>
    <dbReference type="NCBI Taxonomy" id="370345"/>
    <lineage>
        <taxon>Eukaryota</taxon>
        <taxon>Metazoa</taxon>
        <taxon>Spiralia</taxon>
        <taxon>Lophotrochozoa</taxon>
        <taxon>Mollusca</taxon>
        <taxon>Gastropoda</taxon>
        <taxon>Caenogastropoda</taxon>
        <taxon>Sorbeoconcha</taxon>
        <taxon>Cerithioidea</taxon>
        <taxon>Batillariidae</taxon>
        <taxon>Batillaria</taxon>
    </lineage>
</organism>
<dbReference type="AlphaFoldDB" id="A0ABD0J9P7"/>
<dbReference type="PANTHER" id="PTHR21421:SF29">
    <property type="entry name" value="GUSTATORY RECEPTOR 5A FOR TREHALOSE-RELATED"/>
    <property type="match status" value="1"/>
</dbReference>
<feature type="transmembrane region" description="Helical" evidence="7">
    <location>
        <begin position="57"/>
        <end position="75"/>
    </location>
</feature>
<proteinExistence type="predicted"/>
<feature type="region of interest" description="Disordered" evidence="6">
    <location>
        <begin position="255"/>
        <end position="287"/>
    </location>
</feature>
<feature type="transmembrane region" description="Helical" evidence="7">
    <location>
        <begin position="545"/>
        <end position="564"/>
    </location>
</feature>
<feature type="transmembrane region" description="Helical" evidence="7">
    <location>
        <begin position="470"/>
        <end position="493"/>
    </location>
</feature>
<keyword evidence="4 7" id="KW-0472">Membrane</keyword>
<comment type="subcellular location">
    <subcellularLocation>
        <location evidence="1">Membrane</location>
        <topology evidence="1">Multi-pass membrane protein</topology>
    </subcellularLocation>
</comment>
<dbReference type="GO" id="GO:0051606">
    <property type="term" value="P:detection of stimulus"/>
    <property type="evidence" value="ECO:0007669"/>
    <property type="project" value="UniProtKB-ARBA"/>
</dbReference>
<evidence type="ECO:0008006" key="10">
    <source>
        <dbReference type="Google" id="ProtNLM"/>
    </source>
</evidence>
<comment type="caution">
    <text evidence="8">The sequence shown here is derived from an EMBL/GenBank/DDBJ whole genome shotgun (WGS) entry which is preliminary data.</text>
</comment>
<sequence>MKPKITQVAPLDTKPSSSKDKTLDLFWSWELTYRFCGLYFDWPAKTGRRTTLRGGRLLKIGSSVHTVVLMLFSFVNCFRYSPNLLGFKGLTADMALILLFMIVYSSGVWYYICHFWLMSRYSVRLAEGVARVFQLMNTCPKVTNLKTIIVAYCALAVVTCVVSTTPLYLHTFNPPDDSGEEELTSVRLLPASPNTTLYLTVLYVYTYVNVFQYLGFYTLVAYIMFFCYVVGHAFGEVTARLRRLAETFRADEETRAGGMSLKTPKPHSDGNFSLSTTERNVVPTGKVGPSRADVDDLGVANPGRHFLQESAINAMKDLLDNADELDLEILHLHHSSNQDKKVKDDPKTCAVTFRNVKDDPADGCVKPGEVDFTYSNLTRSQSQKADKQKLLRSSHAAAPESDLLNGRSGGTLDSQLEDLRHYHLRLIECVELADSVIGTVVFAVYWEGILMACFSVYALIIGAFPQSEFFTLFICLLAVGVQIMTCTGAGVWLNTKAHEPQTALLQLDVCRLSDKEYRSMHIFLSQVGREHIGITAFGLLPVNRATYLTIVGTIITYAVVVLQFNSGCQTTSPTATTNFTYT</sequence>
<dbReference type="PANTHER" id="PTHR21421">
    <property type="entry name" value="GUSTATORY RECEPTOR"/>
    <property type="match status" value="1"/>
</dbReference>
<feature type="transmembrane region" description="Helical" evidence="7">
    <location>
        <begin position="95"/>
        <end position="117"/>
    </location>
</feature>
<keyword evidence="9" id="KW-1185">Reference proteome</keyword>
<feature type="transmembrane region" description="Helical" evidence="7">
    <location>
        <begin position="210"/>
        <end position="234"/>
    </location>
</feature>
<keyword evidence="2 7" id="KW-0812">Transmembrane</keyword>
<keyword evidence="3 7" id="KW-1133">Transmembrane helix</keyword>
<dbReference type="InterPro" id="IPR013604">
    <property type="entry name" value="7TM_chemorcpt"/>
</dbReference>
<feature type="transmembrane region" description="Helical" evidence="7">
    <location>
        <begin position="444"/>
        <end position="464"/>
    </location>
</feature>
<protein>
    <recommendedName>
        <fullName evidence="10">Gustatory receptor</fullName>
    </recommendedName>
</protein>
<keyword evidence="5" id="KW-0675">Receptor</keyword>
<accession>A0ABD0J9P7</accession>
<evidence type="ECO:0000313" key="9">
    <source>
        <dbReference type="Proteomes" id="UP001519460"/>
    </source>
</evidence>
<evidence type="ECO:0000256" key="1">
    <source>
        <dbReference type="ARBA" id="ARBA00004141"/>
    </source>
</evidence>
<reference evidence="8 9" key="1">
    <citation type="journal article" date="2023" name="Sci. Data">
        <title>Genome assembly of the Korean intertidal mud-creeper Batillaria attramentaria.</title>
        <authorList>
            <person name="Patra A.K."/>
            <person name="Ho P.T."/>
            <person name="Jun S."/>
            <person name="Lee S.J."/>
            <person name="Kim Y."/>
            <person name="Won Y.J."/>
        </authorList>
    </citation>
    <scope>NUCLEOTIDE SEQUENCE [LARGE SCALE GENOMIC DNA]</scope>
    <source>
        <strain evidence="8">Wonlab-2016</strain>
    </source>
</reference>
<evidence type="ECO:0000256" key="7">
    <source>
        <dbReference type="SAM" id="Phobius"/>
    </source>
</evidence>
<evidence type="ECO:0000256" key="6">
    <source>
        <dbReference type="SAM" id="MobiDB-lite"/>
    </source>
</evidence>
<dbReference type="GO" id="GO:0038023">
    <property type="term" value="F:signaling receptor activity"/>
    <property type="evidence" value="ECO:0007669"/>
    <property type="project" value="UniProtKB-ARBA"/>
</dbReference>
<evidence type="ECO:0000256" key="2">
    <source>
        <dbReference type="ARBA" id="ARBA00022692"/>
    </source>
</evidence>
<feature type="compositionally biased region" description="Polar residues" evidence="6">
    <location>
        <begin position="270"/>
        <end position="279"/>
    </location>
</feature>
<evidence type="ECO:0000256" key="4">
    <source>
        <dbReference type="ARBA" id="ARBA00023136"/>
    </source>
</evidence>
<dbReference type="GO" id="GO:0016020">
    <property type="term" value="C:membrane"/>
    <property type="evidence" value="ECO:0007669"/>
    <property type="project" value="UniProtKB-SubCell"/>
</dbReference>
<evidence type="ECO:0000256" key="5">
    <source>
        <dbReference type="ARBA" id="ARBA00023170"/>
    </source>
</evidence>
<evidence type="ECO:0000256" key="3">
    <source>
        <dbReference type="ARBA" id="ARBA00022989"/>
    </source>
</evidence>
<evidence type="ECO:0000313" key="8">
    <source>
        <dbReference type="EMBL" id="KAK7466796.1"/>
    </source>
</evidence>
<dbReference type="EMBL" id="JACVVK020000545">
    <property type="protein sequence ID" value="KAK7466796.1"/>
    <property type="molecule type" value="Genomic_DNA"/>
</dbReference>